<dbReference type="Gene3D" id="3.40.50.1170">
    <property type="entry name" value="L-asparaginase, N-terminal domain"/>
    <property type="match status" value="1"/>
</dbReference>
<dbReference type="SMART" id="SM00870">
    <property type="entry name" value="Asparaginase"/>
    <property type="match status" value="1"/>
</dbReference>
<dbReference type="InterPro" id="IPR037152">
    <property type="entry name" value="L-asparaginase_N_sf"/>
</dbReference>
<gene>
    <name evidence="8" type="ORF">SAMN04488693_10529</name>
</gene>
<proteinExistence type="inferred from homology"/>
<dbReference type="InterPro" id="IPR027474">
    <property type="entry name" value="L-asparaginase_N"/>
</dbReference>
<dbReference type="Proteomes" id="UP000199258">
    <property type="component" value="Unassembled WGS sequence"/>
</dbReference>
<dbReference type="InterPro" id="IPR040919">
    <property type="entry name" value="Asparaginase_C"/>
</dbReference>
<dbReference type="PRINTS" id="PR00139">
    <property type="entry name" value="ASNGLNASE"/>
</dbReference>
<dbReference type="OrthoDB" id="9788068at2"/>
<dbReference type="InterPro" id="IPR027473">
    <property type="entry name" value="L-asparaginase_C"/>
</dbReference>
<dbReference type="PROSITE" id="PS00917">
    <property type="entry name" value="ASN_GLN_ASE_2"/>
    <property type="match status" value="1"/>
</dbReference>
<sequence>MDTNVTTPHVVLLATGGTIVSRNTPESGATLAADGGSDLLASAGLDPELAVRVVDVMRTGSYALSFADMLEICSSIREALADENAVGAVVTHGTDTMEESAYLADLLHNDERPVVFTGAQRPADHPDPDGPGNLKQAVAVAASAGARNQGALIVFNGRIFRAAGVRKIHTSDLQAFGDPDAGPAGRVSPAGEVELGTATRRLAPLPWAGPAASPAPRVDVIACHPGADGSLLAAALEAGSRGVVLQATGNGNANRSFVAVVGQAVAAGVPVIVSTRVQAGPVMAVYGGGGGKDLEAAGAISAGMLKPSQALALLQLLIWLGTPLARIAEVFAERGNLHQTN</sequence>
<dbReference type="RefSeq" id="WP_090585582.1">
    <property type="nucleotide sequence ID" value="NZ_FNDT01000005.1"/>
</dbReference>
<protein>
    <submittedName>
        <fullName evidence="8">L-asparaginase</fullName>
    </submittedName>
</protein>
<dbReference type="InterPro" id="IPR004550">
    <property type="entry name" value="AsnASE_II"/>
</dbReference>
<evidence type="ECO:0000256" key="3">
    <source>
        <dbReference type="PIRSR" id="PIRSR001220-1"/>
    </source>
</evidence>
<accession>A0A1G8H0W1</accession>
<dbReference type="PIRSF" id="PIRSF500176">
    <property type="entry name" value="L_ASNase"/>
    <property type="match status" value="1"/>
</dbReference>
<reference evidence="8 9" key="1">
    <citation type="submission" date="2016-10" db="EMBL/GenBank/DDBJ databases">
        <authorList>
            <person name="de Groot N.N."/>
        </authorList>
    </citation>
    <scope>NUCLEOTIDE SEQUENCE [LARGE SCALE GENOMIC DNA]</scope>
    <source>
        <strain evidence="8 9">NP_1H</strain>
    </source>
</reference>
<feature type="domain" description="L-asparaginase N-terminal" evidence="6">
    <location>
        <begin position="9"/>
        <end position="194"/>
    </location>
</feature>
<evidence type="ECO:0000256" key="2">
    <source>
        <dbReference type="ARBA" id="ARBA00022801"/>
    </source>
</evidence>
<dbReference type="InterPro" id="IPR036152">
    <property type="entry name" value="Asp/glu_Ase-like_sf"/>
</dbReference>
<evidence type="ECO:0000256" key="4">
    <source>
        <dbReference type="PIRSR" id="PIRSR001220-2"/>
    </source>
</evidence>
<dbReference type="InterPro" id="IPR006034">
    <property type="entry name" value="Asparaginase/glutaminase-like"/>
</dbReference>
<evidence type="ECO:0000259" key="7">
    <source>
        <dbReference type="Pfam" id="PF17763"/>
    </source>
</evidence>
<dbReference type="PIRSF" id="PIRSF001220">
    <property type="entry name" value="L-ASNase_gatD"/>
    <property type="match status" value="1"/>
</dbReference>
<feature type="domain" description="Asparaginase/glutaminase C-terminal" evidence="7">
    <location>
        <begin position="217"/>
        <end position="331"/>
    </location>
</feature>
<keyword evidence="9" id="KW-1185">Reference proteome</keyword>
<dbReference type="PROSITE" id="PS51732">
    <property type="entry name" value="ASN_GLN_ASE_3"/>
    <property type="match status" value="1"/>
</dbReference>
<dbReference type="PANTHER" id="PTHR11707:SF28">
    <property type="entry name" value="60 KDA LYSOPHOSPHOLIPASE"/>
    <property type="match status" value="1"/>
</dbReference>
<evidence type="ECO:0000313" key="8">
    <source>
        <dbReference type="EMBL" id="SDI00298.1"/>
    </source>
</evidence>
<dbReference type="InterPro" id="IPR027475">
    <property type="entry name" value="Asparaginase/glutaminase_AS2"/>
</dbReference>
<dbReference type="SFLD" id="SFLDS00057">
    <property type="entry name" value="Glutaminase/Asparaginase"/>
    <property type="match status" value="1"/>
</dbReference>
<keyword evidence="2" id="KW-0378">Hydrolase</keyword>
<organism evidence="8 9">
    <name type="scientific">Arthrobacter subterraneus</name>
    <dbReference type="NCBI Taxonomy" id="335973"/>
    <lineage>
        <taxon>Bacteria</taxon>
        <taxon>Bacillati</taxon>
        <taxon>Actinomycetota</taxon>
        <taxon>Actinomycetes</taxon>
        <taxon>Micrococcales</taxon>
        <taxon>Micrococcaceae</taxon>
        <taxon>Arthrobacter</taxon>
    </lineage>
</organism>
<name>A0A1G8H0W1_9MICC</name>
<comment type="similarity">
    <text evidence="1">Belongs to the asparaginase 1 family.</text>
</comment>
<dbReference type="Pfam" id="PF17763">
    <property type="entry name" value="Asparaginase_C"/>
    <property type="match status" value="1"/>
</dbReference>
<feature type="active site" description="O-isoaspartyl threonine intermediate" evidence="3">
    <location>
        <position position="18"/>
    </location>
</feature>
<evidence type="ECO:0000259" key="6">
    <source>
        <dbReference type="Pfam" id="PF00710"/>
    </source>
</evidence>
<dbReference type="GO" id="GO:0006528">
    <property type="term" value="P:asparagine metabolic process"/>
    <property type="evidence" value="ECO:0007669"/>
    <property type="project" value="InterPro"/>
</dbReference>
<dbReference type="PANTHER" id="PTHR11707">
    <property type="entry name" value="L-ASPARAGINASE"/>
    <property type="match status" value="1"/>
</dbReference>
<evidence type="ECO:0000313" key="9">
    <source>
        <dbReference type="Proteomes" id="UP000199258"/>
    </source>
</evidence>
<dbReference type="EMBL" id="FNDT01000005">
    <property type="protein sequence ID" value="SDI00298.1"/>
    <property type="molecule type" value="Genomic_DNA"/>
</dbReference>
<dbReference type="CDD" id="cd08964">
    <property type="entry name" value="L-asparaginase_II"/>
    <property type="match status" value="1"/>
</dbReference>
<feature type="binding site" evidence="4">
    <location>
        <position position="61"/>
    </location>
    <ligand>
        <name>substrate</name>
    </ligand>
</feature>
<dbReference type="STRING" id="335973.SAMN04488693_10529"/>
<dbReference type="GO" id="GO:0004067">
    <property type="term" value="F:asparaginase activity"/>
    <property type="evidence" value="ECO:0007669"/>
    <property type="project" value="UniProtKB-UniRule"/>
</dbReference>
<dbReference type="Pfam" id="PF00710">
    <property type="entry name" value="Asparaginase"/>
    <property type="match status" value="1"/>
</dbReference>
<dbReference type="AlphaFoldDB" id="A0A1G8H0W1"/>
<dbReference type="SUPFAM" id="SSF53774">
    <property type="entry name" value="Glutaminase/Asparaginase"/>
    <property type="match status" value="1"/>
</dbReference>
<dbReference type="Gene3D" id="3.40.50.40">
    <property type="match status" value="1"/>
</dbReference>
<feature type="active site" evidence="5">
    <location>
        <position position="94"/>
    </location>
</feature>
<evidence type="ECO:0000256" key="1">
    <source>
        <dbReference type="ARBA" id="ARBA00010518"/>
    </source>
</evidence>
<feature type="binding site" evidence="4">
    <location>
        <begin position="94"/>
        <end position="95"/>
    </location>
    <ligand>
        <name>substrate</name>
    </ligand>
</feature>
<evidence type="ECO:0000256" key="5">
    <source>
        <dbReference type="PROSITE-ProRule" id="PRU10100"/>
    </source>
</evidence>